<sequence length="307" mass="34384">MDRWNGFLKISLNPNTNSHYNVAASLCISPSSKTLIVPSANAIFFNGDRVEGTGNPLIERLSDTRNIAEILVSKLGVTVNAYVVEASNFNGSFVVYDDFIPSVNSWGKPKCYDPRGFPASNATVLLLSKCLEEAKKLVHGEQQEPLAGASTSCTRPPKTILFGFSKGGIILNQLVTELAYSKLESPITPTCIILDSRDVFLNNIYEIHYIDVGLNSAGAYITDHSVIEKIAENRTSEIRFVLHGTPRQWCDRRRPWIREEKDILFQMLEDAARKTAGQVQVLNRFYFSDRHPNLQMHFEIIESLDVS</sequence>
<dbReference type="AlphaFoldDB" id="A0A7J7LU62"/>
<dbReference type="Proteomes" id="UP000541444">
    <property type="component" value="Unassembled WGS sequence"/>
</dbReference>
<evidence type="ECO:0000313" key="2">
    <source>
        <dbReference type="Proteomes" id="UP000541444"/>
    </source>
</evidence>
<dbReference type="OrthoDB" id="419333at2759"/>
<dbReference type="PANTHER" id="PTHR31296">
    <property type="entry name" value="UPF0565 PROTEIN C2ORF69"/>
    <property type="match status" value="1"/>
</dbReference>
<dbReference type="EMBL" id="JACGCM010002006">
    <property type="protein sequence ID" value="KAF6146129.1"/>
    <property type="molecule type" value="Genomic_DNA"/>
</dbReference>
<accession>A0A7J7LU62</accession>
<protein>
    <submittedName>
        <fullName evidence="1">Uncharacterized protein</fullName>
    </submittedName>
</protein>
<reference evidence="1 2" key="1">
    <citation type="journal article" date="2020" name="IScience">
        <title>Genome Sequencing of the Endangered Kingdonia uniflora (Circaeasteraceae, Ranunculales) Reveals Potential Mechanisms of Evolutionary Specialization.</title>
        <authorList>
            <person name="Sun Y."/>
            <person name="Deng T."/>
            <person name="Zhang A."/>
            <person name="Moore M.J."/>
            <person name="Landis J.B."/>
            <person name="Lin N."/>
            <person name="Zhang H."/>
            <person name="Zhang X."/>
            <person name="Huang J."/>
            <person name="Zhang X."/>
            <person name="Sun H."/>
            <person name="Wang H."/>
        </authorList>
    </citation>
    <scope>NUCLEOTIDE SEQUENCE [LARGE SCALE GENOMIC DNA]</scope>
    <source>
        <strain evidence="1">TB1705</strain>
        <tissue evidence="1">Leaf</tissue>
    </source>
</reference>
<keyword evidence="2" id="KW-1185">Reference proteome</keyword>
<evidence type="ECO:0000313" key="1">
    <source>
        <dbReference type="EMBL" id="KAF6146129.1"/>
    </source>
</evidence>
<dbReference type="InterPro" id="IPR018881">
    <property type="entry name" value="C2orf69_mit"/>
</dbReference>
<organism evidence="1 2">
    <name type="scientific">Kingdonia uniflora</name>
    <dbReference type="NCBI Taxonomy" id="39325"/>
    <lineage>
        <taxon>Eukaryota</taxon>
        <taxon>Viridiplantae</taxon>
        <taxon>Streptophyta</taxon>
        <taxon>Embryophyta</taxon>
        <taxon>Tracheophyta</taxon>
        <taxon>Spermatophyta</taxon>
        <taxon>Magnoliopsida</taxon>
        <taxon>Ranunculales</taxon>
        <taxon>Circaeasteraceae</taxon>
        <taxon>Kingdonia</taxon>
    </lineage>
</organism>
<proteinExistence type="predicted"/>
<name>A0A7J7LU62_9MAGN</name>
<dbReference type="GO" id="GO:0005739">
    <property type="term" value="C:mitochondrion"/>
    <property type="evidence" value="ECO:0007669"/>
    <property type="project" value="TreeGrafter"/>
</dbReference>
<dbReference type="Pfam" id="PF10561">
    <property type="entry name" value="C2orf69"/>
    <property type="match status" value="1"/>
</dbReference>
<dbReference type="PANTHER" id="PTHR31296:SF1">
    <property type="entry name" value="MITOCHONDRIAL PROTEIN C2ORF69"/>
    <property type="match status" value="1"/>
</dbReference>
<comment type="caution">
    <text evidence="1">The sequence shown here is derived from an EMBL/GenBank/DDBJ whole genome shotgun (WGS) entry which is preliminary data.</text>
</comment>
<gene>
    <name evidence="1" type="ORF">GIB67_015567</name>
</gene>